<reference evidence="2" key="1">
    <citation type="submission" date="2017-05" db="UniProtKB">
        <authorList>
            <consortium name="EnsemblMetazoa"/>
        </authorList>
    </citation>
    <scope>IDENTIFICATION</scope>
</reference>
<feature type="domain" description="Reverse transcriptase" evidence="1">
    <location>
        <begin position="257"/>
        <end position="529"/>
    </location>
</feature>
<dbReference type="eggNOG" id="ENOG502RXU5">
    <property type="taxonomic scope" value="Eukaryota"/>
</dbReference>
<dbReference type="OrthoDB" id="6131042at2759"/>
<name>A0A1X7U709_AMPQE</name>
<evidence type="ECO:0000313" key="2">
    <source>
        <dbReference type="EnsemblMetazoa" id="Aqu2.1.23289_001"/>
    </source>
</evidence>
<organism evidence="2">
    <name type="scientific">Amphimedon queenslandica</name>
    <name type="common">Sponge</name>
    <dbReference type="NCBI Taxonomy" id="400682"/>
    <lineage>
        <taxon>Eukaryota</taxon>
        <taxon>Metazoa</taxon>
        <taxon>Porifera</taxon>
        <taxon>Demospongiae</taxon>
        <taxon>Heteroscleromorpha</taxon>
        <taxon>Haplosclerida</taxon>
        <taxon>Niphatidae</taxon>
        <taxon>Amphimedon</taxon>
    </lineage>
</organism>
<proteinExistence type="predicted"/>
<sequence length="536" mass="61851">MTQFETIPPEYLPRNQAIIDHTSKSAINRSFLSDCKKLFMEHLTTVIQVNTITLEIKLSYWHVLPGKKSLHPNRLNWKKHPQPLAEVSPDIWELLRGNNLPQTSAVSNYTTAVDDSDTNTAFLYRRMKFLKNDSNKDQNPYLITSNRAVEDFIEGTKVALDLQMKQASSLKKHNVSGKEDKALRSLLSPAITIKPADKNIGIVILNSQDYVTQCLIHLSSKTYIRVAEFPNSNIKRSVENVLVNFRNQLAPHRRLYQYLQPPHKHTTPKFYGLPKIYKPLNEEGIPPMRPIISHVDSLLSRTAHFVDHVLQPLAQSYTDYIKNSTQLIQILENIEIREEVTLITMDVVSLYLSIPQQECLKVIHSEMCKFSDLIIFDPNLITQLLQVNMNNNFFTFADIPFQQIEGTAMGAAFLPSIVNIYMSVLLKSFLSKRSDKPLLIKRYIDDIFMIWQKHHDLNKFVDDINSYHPNIKFTFTQSDSAVEFLDITVYKGEDTEKLKVSTFQKENNLHQYLHFSSSHPKSVFRGIIIEEATRYV</sequence>
<evidence type="ECO:0000259" key="1">
    <source>
        <dbReference type="PROSITE" id="PS50878"/>
    </source>
</evidence>
<dbReference type="AlphaFoldDB" id="A0A1X7U709"/>
<dbReference type="InParanoid" id="A0A1X7U709"/>
<protein>
    <recommendedName>
        <fullName evidence="1">Reverse transcriptase domain-containing protein</fullName>
    </recommendedName>
</protein>
<accession>A0A1X7U709</accession>
<dbReference type="OMA" id="PEYLPRN"/>
<dbReference type="EnsemblMetazoa" id="Aqu2.1.23289_001">
    <property type="protein sequence ID" value="Aqu2.1.23289_001"/>
    <property type="gene ID" value="Aqu2.1.23289"/>
</dbReference>
<dbReference type="PANTHER" id="PTHR21301">
    <property type="entry name" value="REVERSE TRANSCRIPTASE"/>
    <property type="match status" value="1"/>
</dbReference>
<dbReference type="Pfam" id="PF00078">
    <property type="entry name" value="RVT_1"/>
    <property type="match status" value="1"/>
</dbReference>
<dbReference type="InterPro" id="IPR000477">
    <property type="entry name" value="RT_dom"/>
</dbReference>
<dbReference type="PANTHER" id="PTHR21301:SF10">
    <property type="entry name" value="REVERSE TRANSCRIPTASE DOMAIN-CONTAINING PROTEIN"/>
    <property type="match status" value="1"/>
</dbReference>
<dbReference type="PROSITE" id="PS50878">
    <property type="entry name" value="RT_POL"/>
    <property type="match status" value="1"/>
</dbReference>